<evidence type="ECO:0000313" key="3">
    <source>
        <dbReference type="Proteomes" id="UP000298652"/>
    </source>
</evidence>
<feature type="compositionally biased region" description="Basic and acidic residues" evidence="1">
    <location>
        <begin position="88"/>
        <end position="99"/>
    </location>
</feature>
<feature type="region of interest" description="Disordered" evidence="1">
    <location>
        <begin position="71"/>
        <end position="99"/>
    </location>
</feature>
<dbReference type="Proteomes" id="UP000298652">
    <property type="component" value="Chromosome 7"/>
</dbReference>
<proteinExistence type="predicted"/>
<organism evidence="2 3">
    <name type="scientific">Setaria viridis</name>
    <name type="common">Green bristlegrass</name>
    <name type="synonym">Setaria italica subsp. viridis</name>
    <dbReference type="NCBI Taxonomy" id="4556"/>
    <lineage>
        <taxon>Eukaryota</taxon>
        <taxon>Viridiplantae</taxon>
        <taxon>Streptophyta</taxon>
        <taxon>Embryophyta</taxon>
        <taxon>Tracheophyta</taxon>
        <taxon>Spermatophyta</taxon>
        <taxon>Magnoliopsida</taxon>
        <taxon>Liliopsida</taxon>
        <taxon>Poales</taxon>
        <taxon>Poaceae</taxon>
        <taxon>PACMAD clade</taxon>
        <taxon>Panicoideae</taxon>
        <taxon>Panicodae</taxon>
        <taxon>Paniceae</taxon>
        <taxon>Cenchrinae</taxon>
        <taxon>Setaria</taxon>
    </lineage>
</organism>
<protein>
    <submittedName>
        <fullName evidence="2">Uncharacterized protein</fullName>
    </submittedName>
</protein>
<feature type="compositionally biased region" description="Basic residues" evidence="1">
    <location>
        <begin position="71"/>
        <end position="83"/>
    </location>
</feature>
<name>A0A4U6TRZ5_SETVI</name>
<dbReference type="EMBL" id="CM016558">
    <property type="protein sequence ID" value="TKW03479.1"/>
    <property type="molecule type" value="Genomic_DNA"/>
</dbReference>
<dbReference type="Gramene" id="TKW03479">
    <property type="protein sequence ID" value="TKW03479"/>
    <property type="gene ID" value="SEVIR_7G027105v2"/>
</dbReference>
<accession>A0A4U6TRZ5</accession>
<sequence>MRRLGDYLPLLATAAAERGGARASRPVPQRAAVPLPSCHDVVTGLLLAPSRAAPRPSPVCGWEEIRQGWRRARGRGQPHRGCRSSRLTKGDADARSLFA</sequence>
<evidence type="ECO:0000313" key="2">
    <source>
        <dbReference type="EMBL" id="TKW03479.1"/>
    </source>
</evidence>
<gene>
    <name evidence="2" type="ORF">SEVIR_7G027105v2</name>
</gene>
<evidence type="ECO:0000256" key="1">
    <source>
        <dbReference type="SAM" id="MobiDB-lite"/>
    </source>
</evidence>
<keyword evidence="3" id="KW-1185">Reference proteome</keyword>
<reference evidence="2" key="1">
    <citation type="submission" date="2019-03" db="EMBL/GenBank/DDBJ databases">
        <title>WGS assembly of Setaria viridis.</title>
        <authorList>
            <person name="Huang P."/>
            <person name="Jenkins J."/>
            <person name="Grimwood J."/>
            <person name="Barry K."/>
            <person name="Healey A."/>
            <person name="Mamidi S."/>
            <person name="Sreedasyam A."/>
            <person name="Shu S."/>
            <person name="Feldman M."/>
            <person name="Wu J."/>
            <person name="Yu Y."/>
            <person name="Chen C."/>
            <person name="Johnson J."/>
            <person name="Rokhsar D."/>
            <person name="Baxter I."/>
            <person name="Schmutz J."/>
            <person name="Brutnell T."/>
            <person name="Kellogg E."/>
        </authorList>
    </citation>
    <scope>NUCLEOTIDE SEQUENCE [LARGE SCALE GENOMIC DNA]</scope>
</reference>
<dbReference type="AlphaFoldDB" id="A0A4U6TRZ5"/>